<dbReference type="InterPro" id="IPR027831">
    <property type="entry name" value="DUF4485"/>
</dbReference>
<proteinExistence type="predicted"/>
<feature type="compositionally biased region" description="Basic residues" evidence="1">
    <location>
        <begin position="13"/>
        <end position="23"/>
    </location>
</feature>
<evidence type="ECO:0000313" key="3">
    <source>
        <dbReference type="EMBL" id="KAG2460741.1"/>
    </source>
</evidence>
<feature type="non-terminal residue" evidence="3">
    <location>
        <position position="1"/>
    </location>
</feature>
<dbReference type="PANTHER" id="PTHR18871">
    <property type="entry name" value="CENTROSOMAL PROTEIN OF 112 KDA"/>
    <property type="match status" value="1"/>
</dbReference>
<dbReference type="AlphaFoldDB" id="A0A8X8BNN2"/>
<name>A0A8X8BNN2_POLSE</name>
<keyword evidence="4" id="KW-1185">Reference proteome</keyword>
<gene>
    <name evidence="3" type="primary">Cep112</name>
    <name evidence="3" type="ORF">GTO96_0011425</name>
</gene>
<dbReference type="EMBL" id="JAATIS010004753">
    <property type="protein sequence ID" value="KAG2460741.1"/>
    <property type="molecule type" value="Genomic_DNA"/>
</dbReference>
<dbReference type="PANTHER" id="PTHR18871:SF2">
    <property type="entry name" value="CENTROSOMAL PROTEIN OF 112 KDA"/>
    <property type="match status" value="1"/>
</dbReference>
<dbReference type="Proteomes" id="UP000886611">
    <property type="component" value="Unassembled WGS sequence"/>
</dbReference>
<comment type="caution">
    <text evidence="3">The sequence shown here is derived from an EMBL/GenBank/DDBJ whole genome shotgun (WGS) entry which is preliminary data.</text>
</comment>
<dbReference type="Pfam" id="PF14846">
    <property type="entry name" value="DUF4485"/>
    <property type="match status" value="1"/>
</dbReference>
<feature type="domain" description="DUF4485" evidence="2">
    <location>
        <begin position="58"/>
        <end position="142"/>
    </location>
</feature>
<accession>A0A8X8BNN2</accession>
<evidence type="ECO:0000313" key="4">
    <source>
        <dbReference type="Proteomes" id="UP000886611"/>
    </source>
</evidence>
<sequence length="196" mass="22859">MAKDGAGRESKGSKKYQTRGMRNKKNMAMHARQRVTIWVPLKYTLGMMNRQEESWEKLDLELDHYMVDMKRYFNKLSNKSEQQRCTLWIKKLCECCGPDSGVLDRKNRNLYARLLLLMLQRGQLESPFTARPKPGPLERLPAYKSIYFDVPMHTGAAQQDRADLTDWEMGETDTRPKDLLAEFSSPLSPLSRYNSF</sequence>
<feature type="region of interest" description="Disordered" evidence="1">
    <location>
        <begin position="1"/>
        <end position="23"/>
    </location>
</feature>
<feature type="compositionally biased region" description="Basic and acidic residues" evidence="1">
    <location>
        <begin position="1"/>
        <end position="12"/>
    </location>
</feature>
<organism evidence="3 4">
    <name type="scientific">Polypterus senegalus</name>
    <name type="common">Senegal bichir</name>
    <dbReference type="NCBI Taxonomy" id="55291"/>
    <lineage>
        <taxon>Eukaryota</taxon>
        <taxon>Metazoa</taxon>
        <taxon>Chordata</taxon>
        <taxon>Craniata</taxon>
        <taxon>Vertebrata</taxon>
        <taxon>Euteleostomi</taxon>
        <taxon>Actinopterygii</taxon>
        <taxon>Polypteriformes</taxon>
        <taxon>Polypteridae</taxon>
        <taxon>Polypterus</taxon>
    </lineage>
</organism>
<dbReference type="InterPro" id="IPR055310">
    <property type="entry name" value="CEP112"/>
</dbReference>
<evidence type="ECO:0000259" key="2">
    <source>
        <dbReference type="Pfam" id="PF14846"/>
    </source>
</evidence>
<protein>
    <submittedName>
        <fullName evidence="3">CE112 protein</fullName>
    </submittedName>
</protein>
<feature type="non-terminal residue" evidence="3">
    <location>
        <position position="196"/>
    </location>
</feature>
<evidence type="ECO:0000256" key="1">
    <source>
        <dbReference type="SAM" id="MobiDB-lite"/>
    </source>
</evidence>
<reference evidence="3 4" key="1">
    <citation type="journal article" date="2021" name="Cell">
        <title>Tracing the genetic footprints of vertebrate landing in non-teleost ray-finned fishes.</title>
        <authorList>
            <person name="Bi X."/>
            <person name="Wang K."/>
            <person name="Yang L."/>
            <person name="Pan H."/>
            <person name="Jiang H."/>
            <person name="Wei Q."/>
            <person name="Fang M."/>
            <person name="Yu H."/>
            <person name="Zhu C."/>
            <person name="Cai Y."/>
            <person name="He Y."/>
            <person name="Gan X."/>
            <person name="Zeng H."/>
            <person name="Yu D."/>
            <person name="Zhu Y."/>
            <person name="Jiang H."/>
            <person name="Qiu Q."/>
            <person name="Yang H."/>
            <person name="Zhang Y.E."/>
            <person name="Wang W."/>
            <person name="Zhu M."/>
            <person name="He S."/>
            <person name="Zhang G."/>
        </authorList>
    </citation>
    <scope>NUCLEOTIDE SEQUENCE [LARGE SCALE GENOMIC DNA]</scope>
    <source>
        <strain evidence="3">Bchr_013</strain>
    </source>
</reference>